<proteinExistence type="predicted"/>
<dbReference type="SMART" id="SM00717">
    <property type="entry name" value="SANT"/>
    <property type="match status" value="1"/>
</dbReference>
<feature type="compositionally biased region" description="Polar residues" evidence="2">
    <location>
        <begin position="1514"/>
        <end position="1536"/>
    </location>
</feature>
<feature type="compositionally biased region" description="Polar residues" evidence="2">
    <location>
        <begin position="1607"/>
        <end position="1616"/>
    </location>
</feature>
<feature type="compositionally biased region" description="Polar residues" evidence="2">
    <location>
        <begin position="1331"/>
        <end position="1341"/>
    </location>
</feature>
<feature type="region of interest" description="Disordered" evidence="2">
    <location>
        <begin position="110"/>
        <end position="133"/>
    </location>
</feature>
<dbReference type="PANTHER" id="PTHR46774:SF3">
    <property type="entry name" value="CHROMATIN MODIFICATION-RELATED PROTEIN EAF1 A-RELATED"/>
    <property type="match status" value="1"/>
</dbReference>
<evidence type="ECO:0000259" key="3">
    <source>
        <dbReference type="PROSITE" id="PS50090"/>
    </source>
</evidence>
<reference evidence="5 6" key="1">
    <citation type="journal article" date="2021" name="BMC Genomics">
        <title>Datura genome reveals duplications of psychoactive alkaloid biosynthetic genes and high mutation rate following tissue culture.</title>
        <authorList>
            <person name="Rajewski A."/>
            <person name="Carter-House D."/>
            <person name="Stajich J."/>
            <person name="Litt A."/>
        </authorList>
    </citation>
    <scope>NUCLEOTIDE SEQUENCE [LARGE SCALE GENOMIC DNA]</scope>
    <source>
        <strain evidence="5">AR-01</strain>
    </source>
</reference>
<evidence type="ECO:0000313" key="6">
    <source>
        <dbReference type="Proteomes" id="UP000823775"/>
    </source>
</evidence>
<dbReference type="SMART" id="SM00573">
    <property type="entry name" value="HSA"/>
    <property type="match status" value="1"/>
</dbReference>
<feature type="compositionally biased region" description="Polar residues" evidence="2">
    <location>
        <begin position="1572"/>
        <end position="1600"/>
    </location>
</feature>
<feature type="compositionally biased region" description="Basic and acidic residues" evidence="2">
    <location>
        <begin position="168"/>
        <end position="179"/>
    </location>
</feature>
<feature type="domain" description="Myb-like" evidence="3">
    <location>
        <begin position="1054"/>
        <end position="1106"/>
    </location>
</feature>
<dbReference type="Gene3D" id="1.10.10.60">
    <property type="entry name" value="Homeodomain-like"/>
    <property type="match status" value="1"/>
</dbReference>
<name>A0ABS8S376_DATST</name>
<protein>
    <recommendedName>
        <fullName evidence="7">Chromatin modification-related protein EAF1 B-like</fullName>
    </recommendedName>
</protein>
<dbReference type="CDD" id="cd00167">
    <property type="entry name" value="SANT"/>
    <property type="match status" value="1"/>
</dbReference>
<feature type="region of interest" description="Disordered" evidence="2">
    <location>
        <begin position="1766"/>
        <end position="1931"/>
    </location>
</feature>
<feature type="compositionally biased region" description="Polar residues" evidence="2">
    <location>
        <begin position="1703"/>
        <end position="1729"/>
    </location>
</feature>
<dbReference type="Pfam" id="PF13921">
    <property type="entry name" value="Myb_DNA-bind_6"/>
    <property type="match status" value="1"/>
</dbReference>
<dbReference type="InterPro" id="IPR014012">
    <property type="entry name" value="HSA_dom"/>
</dbReference>
<dbReference type="PROSITE" id="PS51204">
    <property type="entry name" value="HSA"/>
    <property type="match status" value="1"/>
</dbReference>
<sequence>MHGCSVESDLVVNAGVDSMGGFVEGGVGIDTKTSPRTTEIEKAQAKLKQECDGLLERRRELEFLQEGGNPLEFTIEDAASVSVQSTSLTDKHPDQFVTSEIKGSFAITTSAHGDSVESSGRPGAPQLCEPNSADNLMLFDGENKFVGSDKGYRHPIRSNVTPSGQSSKFEESQNAKELGKSTAFGIPKKAYKRRYRSRPNRDSARSSSSDIARGGHGPLLPSQHFPKDVKRLVSDLDKDQNSSLNIAQTPSPNGGMALKTMPSDNQLDLEVDGVKAAESTTDFKKDDMLDTVPDASASRGLLDDQHDQNSLTCLKKMPIQEAPEKPQLSLVKERIGSAGLDSQPDSAEREVENSFSLMNGFDSRKDYKKSFANEAENSGAALGAKGLDSESSCTQTSLSLDGHNDSEMCTNLTILDSNGNLNGQLVVPDGMPVIGSDVKVNNEIKADMNSGLNNENLNSGHGNHQSNGCVHKSPEELVSAVSKLQSEIKDKLITERMEEAGLSECIVLKSEDSNPQNVCNVGIRGMIDTCILDHSECVSQTRVSNLAPEGQAPRIQGDEDSILKEAQIIEAKRKRIAELSAVTCPLENGRKSHWDYVLEEMVWMANDFAQERLWKITAAGQICHQVAFNSRLRFQERNRSWEQKMVAHNVAKSVMDFWHSIKGKSQKVELARPKKDYTIAIREYAMRFLKYNDADVPKIQAEAPLTPERISDWGIMDTSSEDHLAEENLFYPVLLGAMDAYRKSIESHVQLCEKTRNGMQEEVETSACDAVTDFAYEVDEGETSAYDRSVPLEGNKSSRFPQKTRKIHLKGYSGRPYDVGADTQFTQCMENRVGSHQSVLLGKRPASTLNVSIPTKRVRTASRQRVVSPFGATTAGCVQLPIKTDASSGDTGSFQDDQSTLHGGSLMNSLEVESVGDYEKQLLFDSSEVSKPKKKKKAKLLGSAYGQRWQVDPNNQTNQKDHSRKRFESHQLESYGSSGLFGQHNAKKPKMLRQSLENSFENNAPIGGSIPSPVASQMSNMSNPNKLIRMLSGRDRNRKAKTLKMPAGQPGSGSPWSLFEDQALVVLVHDMGPNWELVSDAINSTLQFKCIYRKPNECKERHKVLMDRTTGDGADSAEDSGSSQPYPSTLPGIPKGTARQLFQRLQGPMEEDTLKSHFEKIILIGKKYLLRKNQGENYDLKQLQQPHDSQMHALSQHCPSNLNGGPILTPLDLCDAPSSSPDFLPVGFEGPHSSGLSISSQGGGSVLPASGANSGLQTPSNMILGSNFPSSSSPLNASVRYAVPRSVSFPVDEQQRSQQYNQMLSGGNMQSNKSAPGALAGNDSGGARTHPSGNSVGTLSGFNRGMPMARPGFQGIASSSMLNSGSMLSSGMVAMPTTVNMQSGVSSNQGNSMPRPRDVLHMIRPSQNQEVQRQMIVPELQIKVSQGSSQGVPPFGGSSSSLPNQSASSPVSSHPLHHQQPHFISSQQPLVHSPRHPHLQGASHATNPQHQAYAIRLARERHLQQRLLQQQQLSHTQPRPPISSSLQNSPQITAQTSSPPVSLSPSASPSSVSPMPQHQLKHPFPAHGLGRTAQTGGSSLITQMSKQRPHQIGQQQLQNASRHHPPQRQQSESQKQAKVLKGVGRGKSMIHQNMQIDPSLSDGLPTDQVNQSAEKGEQATQLVQGQGAYTGPGCSLAQPAKQKVNQPQHPYSKIYPGQVPLSKKQQIPANSDSTNQGLASSSVLGPNLPHQSVPTSVIGSSNHQVLMHPQQQVPLRPKLMTQSQAALQGVLQRKRSLNSEPPNKLQAGEPQSEQRSICNTSQIGKTPLRESNNLTNATEVSAPGATQTKAAVPSLDSNEIPPTNSAGSETVPEVKQGVSQMQSSGKLSPIGRDASVQWKQKSSELNPPSSVSQPQSHQQQQRPPLQHPNQAQVLQAGNRSLLARPSESRLD</sequence>
<feature type="region of interest" description="Disordered" evidence="2">
    <location>
        <begin position="382"/>
        <end position="402"/>
    </location>
</feature>
<evidence type="ECO:0000259" key="4">
    <source>
        <dbReference type="PROSITE" id="PS51204"/>
    </source>
</evidence>
<feature type="region of interest" description="Disordered" evidence="2">
    <location>
        <begin position="149"/>
        <end position="226"/>
    </location>
</feature>
<feature type="region of interest" description="Disordered" evidence="2">
    <location>
        <begin position="1468"/>
        <end position="1487"/>
    </location>
</feature>
<feature type="compositionally biased region" description="Polar residues" evidence="2">
    <location>
        <begin position="1647"/>
        <end position="1661"/>
    </location>
</feature>
<feature type="region of interest" description="Disordered" evidence="2">
    <location>
        <begin position="1701"/>
        <end position="1729"/>
    </location>
</feature>
<feature type="compositionally biased region" description="Basic residues" evidence="2">
    <location>
        <begin position="189"/>
        <end position="198"/>
    </location>
</feature>
<feature type="compositionally biased region" description="Polar residues" evidence="2">
    <location>
        <begin position="389"/>
        <end position="399"/>
    </location>
</feature>
<feature type="compositionally biased region" description="Low complexity" evidence="2">
    <location>
        <begin position="1438"/>
        <end position="1454"/>
    </location>
</feature>
<dbReference type="InterPro" id="IPR044798">
    <property type="entry name" value="EAF1A/B"/>
</dbReference>
<dbReference type="Pfam" id="PF07529">
    <property type="entry name" value="HSA"/>
    <property type="match status" value="1"/>
</dbReference>
<evidence type="ECO:0000313" key="5">
    <source>
        <dbReference type="EMBL" id="MCD7452304.1"/>
    </source>
</evidence>
<dbReference type="PANTHER" id="PTHR46774">
    <property type="entry name" value="CHROMATIN MODIFICATION-RELATED PROTEIN EAF1 A-RELATED"/>
    <property type="match status" value="1"/>
</dbReference>
<dbReference type="EMBL" id="JACEIK010000204">
    <property type="protein sequence ID" value="MCD7452304.1"/>
    <property type="molecule type" value="Genomic_DNA"/>
</dbReference>
<feature type="region of interest" description="Disordered" evidence="2">
    <location>
        <begin position="1304"/>
        <end position="1343"/>
    </location>
</feature>
<feature type="compositionally biased region" description="Low complexity" evidence="2">
    <location>
        <begin position="1885"/>
        <end position="1910"/>
    </location>
</feature>
<dbReference type="PROSITE" id="PS50090">
    <property type="entry name" value="MYB_LIKE"/>
    <property type="match status" value="1"/>
</dbReference>
<feature type="domain" description="HSA" evidence="4">
    <location>
        <begin position="581"/>
        <end position="656"/>
    </location>
</feature>
<feature type="compositionally biased region" description="Low complexity" evidence="2">
    <location>
        <begin position="1537"/>
        <end position="1556"/>
    </location>
</feature>
<feature type="compositionally biased region" description="Polar residues" evidence="2">
    <location>
        <begin position="1789"/>
        <end position="1848"/>
    </location>
</feature>
<dbReference type="Proteomes" id="UP000823775">
    <property type="component" value="Unassembled WGS sequence"/>
</dbReference>
<dbReference type="InterPro" id="IPR001005">
    <property type="entry name" value="SANT/Myb"/>
</dbReference>
<evidence type="ECO:0000256" key="2">
    <source>
        <dbReference type="SAM" id="MobiDB-lite"/>
    </source>
</evidence>
<accession>A0ABS8S376</accession>
<feature type="compositionally biased region" description="Polar residues" evidence="2">
    <location>
        <begin position="1304"/>
        <end position="1314"/>
    </location>
</feature>
<feature type="region of interest" description="Disordered" evidence="2">
    <location>
        <begin position="928"/>
        <end position="968"/>
    </location>
</feature>
<feature type="region of interest" description="Disordered" evidence="2">
    <location>
        <begin position="1636"/>
        <end position="1661"/>
    </location>
</feature>
<evidence type="ECO:0000256" key="1">
    <source>
        <dbReference type="ARBA" id="ARBA00022853"/>
    </source>
</evidence>
<feature type="region of interest" description="Disordered" evidence="2">
    <location>
        <begin position="1109"/>
        <end position="1135"/>
    </location>
</feature>
<organism evidence="5 6">
    <name type="scientific">Datura stramonium</name>
    <name type="common">Jimsonweed</name>
    <name type="synonym">Common thornapple</name>
    <dbReference type="NCBI Taxonomy" id="4076"/>
    <lineage>
        <taxon>Eukaryota</taxon>
        <taxon>Viridiplantae</taxon>
        <taxon>Streptophyta</taxon>
        <taxon>Embryophyta</taxon>
        <taxon>Tracheophyta</taxon>
        <taxon>Spermatophyta</taxon>
        <taxon>Magnoliopsida</taxon>
        <taxon>eudicotyledons</taxon>
        <taxon>Gunneridae</taxon>
        <taxon>Pentapetalae</taxon>
        <taxon>asterids</taxon>
        <taxon>lamiids</taxon>
        <taxon>Solanales</taxon>
        <taxon>Solanaceae</taxon>
        <taxon>Solanoideae</taxon>
        <taxon>Datureae</taxon>
        <taxon>Datura</taxon>
    </lineage>
</organism>
<keyword evidence="1" id="KW-0156">Chromatin regulator</keyword>
<feature type="region of interest" description="Disordered" evidence="2">
    <location>
        <begin position="1425"/>
        <end position="1461"/>
    </location>
</feature>
<gene>
    <name evidence="5" type="ORF">HAX54_016136</name>
</gene>
<feature type="compositionally biased region" description="Polar residues" evidence="2">
    <location>
        <begin position="158"/>
        <end position="167"/>
    </location>
</feature>
<keyword evidence="6" id="KW-1185">Reference proteome</keyword>
<feature type="region of interest" description="Disordered" evidence="2">
    <location>
        <begin position="1507"/>
        <end position="1622"/>
    </location>
</feature>
<evidence type="ECO:0008006" key="7">
    <source>
        <dbReference type="Google" id="ProtNLM"/>
    </source>
</evidence>
<feature type="compositionally biased region" description="Polar residues" evidence="2">
    <location>
        <begin position="1857"/>
        <end position="1866"/>
    </location>
</feature>
<comment type="caution">
    <text evidence="5">The sequence shown here is derived from an EMBL/GenBank/DDBJ whole genome shotgun (WGS) entry which is preliminary data.</text>
</comment>
<feature type="compositionally biased region" description="Low complexity" evidence="2">
    <location>
        <begin position="1111"/>
        <end position="1123"/>
    </location>
</feature>